<evidence type="ECO:0000256" key="5">
    <source>
        <dbReference type="RuleBase" id="RU362064"/>
    </source>
</evidence>
<keyword evidence="5" id="KW-0975">Bacterial flagellum</keyword>
<evidence type="ECO:0000256" key="1">
    <source>
        <dbReference type="ARBA" id="ARBA00022475"/>
    </source>
</evidence>
<comment type="similarity">
    <text evidence="5">Belongs to the FliO/MopB family.</text>
</comment>
<comment type="subcellular location">
    <subcellularLocation>
        <location evidence="5">Cell membrane</location>
    </subcellularLocation>
    <subcellularLocation>
        <location evidence="5">Bacterial flagellum basal body</location>
    </subcellularLocation>
</comment>
<sequence>MLLQILWTIFSLGIVIAIAYFILLLLKKKGFGKVEGTYIKVLDVVQVGQDRQLLLVEVEGKRLLIGVTNSNIRLISELRESKDIHYTGDRDEQF</sequence>
<keyword evidence="6" id="KW-0966">Cell projection</keyword>
<reference evidence="6 7" key="1">
    <citation type="submission" date="2016-11" db="EMBL/GenBank/DDBJ databases">
        <authorList>
            <person name="Jaros S."/>
            <person name="Januszkiewicz K."/>
            <person name="Wedrychowicz H."/>
        </authorList>
    </citation>
    <scope>NUCLEOTIDE SEQUENCE [LARGE SCALE GENOMIC DNA]</scope>
    <source>
        <strain evidence="6 7">DSM 17918</strain>
    </source>
</reference>
<dbReference type="InterPro" id="IPR022781">
    <property type="entry name" value="Flagellar_biosynth_FliO"/>
</dbReference>
<dbReference type="EMBL" id="FQVH01000008">
    <property type="protein sequence ID" value="SHE94377.1"/>
    <property type="molecule type" value="Genomic_DNA"/>
</dbReference>
<keyword evidence="2 5" id="KW-0812">Transmembrane</keyword>
<evidence type="ECO:0000256" key="2">
    <source>
        <dbReference type="ARBA" id="ARBA00022692"/>
    </source>
</evidence>
<keyword evidence="6" id="KW-0282">Flagellum</keyword>
<keyword evidence="6" id="KW-0969">Cilium</keyword>
<evidence type="ECO:0000313" key="7">
    <source>
        <dbReference type="Proteomes" id="UP000184088"/>
    </source>
</evidence>
<dbReference type="OrthoDB" id="6107727at2"/>
<dbReference type="NCBIfam" id="TIGR03500">
    <property type="entry name" value="FliO_TIGR"/>
    <property type="match status" value="1"/>
</dbReference>
<keyword evidence="3 5" id="KW-1133">Transmembrane helix</keyword>
<dbReference type="Pfam" id="PF04347">
    <property type="entry name" value="FliO"/>
    <property type="match status" value="1"/>
</dbReference>
<evidence type="ECO:0000256" key="3">
    <source>
        <dbReference type="ARBA" id="ARBA00022989"/>
    </source>
</evidence>
<organism evidence="6 7">
    <name type="scientific">Caldanaerobius fijiensis DSM 17918</name>
    <dbReference type="NCBI Taxonomy" id="1121256"/>
    <lineage>
        <taxon>Bacteria</taxon>
        <taxon>Bacillati</taxon>
        <taxon>Bacillota</taxon>
        <taxon>Clostridia</taxon>
        <taxon>Thermoanaerobacterales</taxon>
        <taxon>Thermoanaerobacteraceae</taxon>
        <taxon>Caldanaerobius</taxon>
    </lineage>
</organism>
<evidence type="ECO:0000256" key="4">
    <source>
        <dbReference type="ARBA" id="ARBA00023136"/>
    </source>
</evidence>
<dbReference type="Proteomes" id="UP000184088">
    <property type="component" value="Unassembled WGS sequence"/>
</dbReference>
<dbReference type="RefSeq" id="WP_073342341.1">
    <property type="nucleotide sequence ID" value="NZ_FQVH01000008.1"/>
</dbReference>
<dbReference type="STRING" id="1121256.SAMN02746089_01048"/>
<feature type="transmembrane region" description="Helical" evidence="5">
    <location>
        <begin position="6"/>
        <end position="26"/>
    </location>
</feature>
<dbReference type="GO" id="GO:0005886">
    <property type="term" value="C:plasma membrane"/>
    <property type="evidence" value="ECO:0007669"/>
    <property type="project" value="UniProtKB-SubCell"/>
</dbReference>
<accession>A0A1M4XLB1</accession>
<dbReference type="GO" id="GO:0044781">
    <property type="term" value="P:bacterial-type flagellum organization"/>
    <property type="evidence" value="ECO:0007669"/>
    <property type="project" value="UniProtKB-UniRule"/>
</dbReference>
<keyword evidence="4 5" id="KW-0472">Membrane</keyword>
<dbReference type="AlphaFoldDB" id="A0A1M4XLB1"/>
<dbReference type="GO" id="GO:0009425">
    <property type="term" value="C:bacterial-type flagellum basal body"/>
    <property type="evidence" value="ECO:0007669"/>
    <property type="project" value="UniProtKB-SubCell"/>
</dbReference>
<evidence type="ECO:0000313" key="6">
    <source>
        <dbReference type="EMBL" id="SHE94377.1"/>
    </source>
</evidence>
<keyword evidence="1 5" id="KW-1003">Cell membrane</keyword>
<keyword evidence="7" id="KW-1185">Reference proteome</keyword>
<proteinExistence type="inferred from homology"/>
<gene>
    <name evidence="6" type="ORF">SAMN02746089_01048</name>
</gene>
<protein>
    <recommendedName>
        <fullName evidence="5">Flagellar protein</fullName>
    </recommendedName>
</protein>
<name>A0A1M4XLB1_9THEO</name>